<proteinExistence type="inferred from homology"/>
<dbReference type="AlphaFoldDB" id="A0A1H9U740"/>
<accession>A0A1H9U740</accession>
<dbReference type="Gene3D" id="3.40.1400.10">
    <property type="entry name" value="Sugar-phosphate isomerase, RpiB/LacA/LacB"/>
    <property type="match status" value="1"/>
</dbReference>
<dbReference type="RefSeq" id="WP_093072972.1">
    <property type="nucleotide sequence ID" value="NZ_FOGV01000013.1"/>
</dbReference>
<dbReference type="GO" id="GO:0004751">
    <property type="term" value="F:ribose-5-phosphate isomerase activity"/>
    <property type="evidence" value="ECO:0007669"/>
    <property type="project" value="TreeGrafter"/>
</dbReference>
<evidence type="ECO:0000313" key="2">
    <source>
        <dbReference type="EMBL" id="SES05296.1"/>
    </source>
</evidence>
<name>A0A1H9U740_9BACI</name>
<keyword evidence="3" id="KW-1185">Reference proteome</keyword>
<comment type="similarity">
    <text evidence="1">Belongs to the LacAB/RpiB family.</text>
</comment>
<dbReference type="Proteomes" id="UP000199318">
    <property type="component" value="Unassembled WGS sequence"/>
</dbReference>
<evidence type="ECO:0000256" key="1">
    <source>
        <dbReference type="ARBA" id="ARBA00008754"/>
    </source>
</evidence>
<dbReference type="STRING" id="1464123.SAMN05444126_11310"/>
<dbReference type="PANTHER" id="PTHR30345:SF0">
    <property type="entry name" value="DNA DAMAGE-REPAIR_TOLERATION PROTEIN DRT102"/>
    <property type="match status" value="1"/>
</dbReference>
<dbReference type="NCBIfam" id="TIGR00689">
    <property type="entry name" value="rpiB_lacA_lacB"/>
    <property type="match status" value="1"/>
</dbReference>
<sequence>MKVSIGCDHIVTDKKDEMVNFIESLGHEVIDNGTYDYERTHYPIYAKKTAERVLNGEADVGVVICGTGVGIGASSNKVKGIRSALVRDVTTAVHAKEDWNANIIGVGGRIVGQGLMEEIVETFLNTDYVPTAEKESLIQALEGPKDNDGGLNDENFFDDLLEKWDRGEYHNQREELTWERQNKKQR</sequence>
<dbReference type="NCBIfam" id="NF004051">
    <property type="entry name" value="PRK05571.1"/>
    <property type="match status" value="1"/>
</dbReference>
<evidence type="ECO:0000313" key="3">
    <source>
        <dbReference type="Proteomes" id="UP000199318"/>
    </source>
</evidence>
<dbReference type="PANTHER" id="PTHR30345">
    <property type="entry name" value="RIBOSE-5-PHOSPHATE ISOMERASE B"/>
    <property type="match status" value="1"/>
</dbReference>
<dbReference type="EMBL" id="FOGV01000013">
    <property type="protein sequence ID" value="SES05296.1"/>
    <property type="molecule type" value="Genomic_DNA"/>
</dbReference>
<dbReference type="InterPro" id="IPR036569">
    <property type="entry name" value="RpiB_LacA_LacB_sf"/>
</dbReference>
<organism evidence="2 3">
    <name type="scientific">Salisediminibacterium halotolerans</name>
    <dbReference type="NCBI Taxonomy" id="517425"/>
    <lineage>
        <taxon>Bacteria</taxon>
        <taxon>Bacillati</taxon>
        <taxon>Bacillota</taxon>
        <taxon>Bacilli</taxon>
        <taxon>Bacillales</taxon>
        <taxon>Bacillaceae</taxon>
        <taxon>Salisediminibacterium</taxon>
    </lineage>
</organism>
<dbReference type="Pfam" id="PF02502">
    <property type="entry name" value="LacAB_rpiB"/>
    <property type="match status" value="1"/>
</dbReference>
<protein>
    <submittedName>
        <fullName evidence="2">Galactose-6-phosphate isomerase</fullName>
    </submittedName>
</protein>
<keyword evidence="2" id="KW-0413">Isomerase</keyword>
<reference evidence="3" key="1">
    <citation type="submission" date="2016-10" db="EMBL/GenBank/DDBJ databases">
        <authorList>
            <person name="de Groot N.N."/>
        </authorList>
    </citation>
    <scope>NUCLEOTIDE SEQUENCE [LARGE SCALE GENOMIC DNA]</scope>
    <source>
        <strain evidence="3">10nlg</strain>
    </source>
</reference>
<dbReference type="OrthoDB" id="1778624at2"/>
<dbReference type="SUPFAM" id="SSF89623">
    <property type="entry name" value="Ribose/Galactose isomerase RpiB/AlsB"/>
    <property type="match status" value="1"/>
</dbReference>
<gene>
    <name evidence="2" type="ORF">SAMN05444126_11310</name>
</gene>
<comment type="caution">
    <text evidence="2">The sequence shown here is derived from an EMBL/GenBank/DDBJ whole genome shotgun (WGS) entry which is preliminary data.</text>
</comment>
<dbReference type="GO" id="GO:0019316">
    <property type="term" value="P:D-allose catabolic process"/>
    <property type="evidence" value="ECO:0007669"/>
    <property type="project" value="TreeGrafter"/>
</dbReference>
<dbReference type="InterPro" id="IPR003500">
    <property type="entry name" value="RpiB_LacA_LacB"/>
</dbReference>
<dbReference type="GO" id="GO:0009052">
    <property type="term" value="P:pentose-phosphate shunt, non-oxidative branch"/>
    <property type="evidence" value="ECO:0007669"/>
    <property type="project" value="TreeGrafter"/>
</dbReference>
<dbReference type="NCBIfam" id="NF006381">
    <property type="entry name" value="PRK08622.1"/>
    <property type="match status" value="1"/>
</dbReference>